<dbReference type="EMBL" id="JAQMUH010000101">
    <property type="protein sequence ID" value="MDB9539843.1"/>
    <property type="molecule type" value="Genomic_DNA"/>
</dbReference>
<accession>A0ABT5AR97</accession>
<evidence type="ECO:0000313" key="1">
    <source>
        <dbReference type="EMBL" id="MDB9539843.1"/>
    </source>
</evidence>
<keyword evidence="2" id="KW-1185">Reference proteome</keyword>
<sequence>MVHLRDFSLVCPDIQNGDLLKAIEMAIPATVIEQAIAPHTLHNSDRPLYSPQ</sequence>
<protein>
    <submittedName>
        <fullName evidence="1">Uncharacterized protein</fullName>
    </submittedName>
</protein>
<proteinExistence type="predicted"/>
<gene>
    <name evidence="1" type="ORF">PN457_09255</name>
</gene>
<evidence type="ECO:0000313" key="2">
    <source>
        <dbReference type="Proteomes" id="UP001212499"/>
    </source>
</evidence>
<name>A0ABT5AR97_9CYAN</name>
<dbReference type="Proteomes" id="UP001212499">
    <property type="component" value="Unassembled WGS sequence"/>
</dbReference>
<organism evidence="1 2">
    <name type="scientific">Anabaenopsis arnoldii</name>
    <dbReference type="NCBI Taxonomy" id="2152938"/>
    <lineage>
        <taxon>Bacteria</taxon>
        <taxon>Bacillati</taxon>
        <taxon>Cyanobacteriota</taxon>
        <taxon>Cyanophyceae</taxon>
        <taxon>Nostocales</taxon>
        <taxon>Nodulariaceae</taxon>
        <taxon>Anabaenopsis</taxon>
    </lineage>
</organism>
<comment type="caution">
    <text evidence="1">The sequence shown here is derived from an EMBL/GenBank/DDBJ whole genome shotgun (WGS) entry which is preliminary data.</text>
</comment>
<dbReference type="RefSeq" id="WP_271732862.1">
    <property type="nucleotide sequence ID" value="NZ_JANQDP010000103.1"/>
</dbReference>
<reference evidence="1 2" key="1">
    <citation type="submission" date="2023-01" db="EMBL/GenBank/DDBJ databases">
        <title>Genomes from the Australian National Cyanobacteria Reference Collection.</title>
        <authorList>
            <person name="Willis A."/>
            <person name="Lee E.M.F."/>
        </authorList>
    </citation>
    <scope>NUCLEOTIDE SEQUENCE [LARGE SCALE GENOMIC DNA]</scope>
    <source>
        <strain evidence="1 2">CS-1033</strain>
    </source>
</reference>